<proteinExistence type="predicted"/>
<keyword evidence="3" id="KW-1185">Reference proteome</keyword>
<organism evidence="2 3">
    <name type="scientific">Dreissena polymorpha</name>
    <name type="common">Zebra mussel</name>
    <name type="synonym">Mytilus polymorpha</name>
    <dbReference type="NCBI Taxonomy" id="45954"/>
    <lineage>
        <taxon>Eukaryota</taxon>
        <taxon>Metazoa</taxon>
        <taxon>Spiralia</taxon>
        <taxon>Lophotrochozoa</taxon>
        <taxon>Mollusca</taxon>
        <taxon>Bivalvia</taxon>
        <taxon>Autobranchia</taxon>
        <taxon>Heteroconchia</taxon>
        <taxon>Euheterodonta</taxon>
        <taxon>Imparidentia</taxon>
        <taxon>Neoheterodontei</taxon>
        <taxon>Myida</taxon>
        <taxon>Dreissenoidea</taxon>
        <taxon>Dreissenidae</taxon>
        <taxon>Dreissena</taxon>
    </lineage>
</organism>
<protein>
    <submittedName>
        <fullName evidence="2">Uncharacterized protein</fullName>
    </submittedName>
</protein>
<sequence>MGAAVMGWITSDVTAVSGPFELDGVDLIGPFKETPSDHKYIFNGTDGKKWVEAYPSQSPGLIVTRLSNVVRLHSAQFAEEQMWDKFLAQGNSSGQGGIRTRDLSIPTPASYH</sequence>
<accession>A0A9D4LMD1</accession>
<evidence type="ECO:0000313" key="2">
    <source>
        <dbReference type="EMBL" id="KAH3860665.1"/>
    </source>
</evidence>
<reference evidence="2" key="2">
    <citation type="submission" date="2020-11" db="EMBL/GenBank/DDBJ databases">
        <authorList>
            <person name="McCartney M.A."/>
            <person name="Auch B."/>
            <person name="Kono T."/>
            <person name="Mallez S."/>
            <person name="Becker A."/>
            <person name="Gohl D.M."/>
            <person name="Silverstein K.A.T."/>
            <person name="Koren S."/>
            <person name="Bechman K.B."/>
            <person name="Herman A."/>
            <person name="Abrahante J.E."/>
            <person name="Garbe J."/>
        </authorList>
    </citation>
    <scope>NUCLEOTIDE SEQUENCE</scope>
    <source>
        <strain evidence="2">Duluth1</strain>
        <tissue evidence="2">Whole animal</tissue>
    </source>
</reference>
<dbReference type="AlphaFoldDB" id="A0A9D4LMD1"/>
<reference evidence="2" key="1">
    <citation type="journal article" date="2019" name="bioRxiv">
        <title>The Genome of the Zebra Mussel, Dreissena polymorpha: A Resource for Invasive Species Research.</title>
        <authorList>
            <person name="McCartney M.A."/>
            <person name="Auch B."/>
            <person name="Kono T."/>
            <person name="Mallez S."/>
            <person name="Zhang Y."/>
            <person name="Obille A."/>
            <person name="Becker A."/>
            <person name="Abrahante J.E."/>
            <person name="Garbe J."/>
            <person name="Badalamenti J.P."/>
            <person name="Herman A."/>
            <person name="Mangelson H."/>
            <person name="Liachko I."/>
            <person name="Sullivan S."/>
            <person name="Sone E.D."/>
            <person name="Koren S."/>
            <person name="Silverstein K.A.T."/>
            <person name="Beckman K.B."/>
            <person name="Gohl D.M."/>
        </authorList>
    </citation>
    <scope>NUCLEOTIDE SEQUENCE</scope>
    <source>
        <strain evidence="2">Duluth1</strain>
        <tissue evidence="2">Whole animal</tissue>
    </source>
</reference>
<comment type="caution">
    <text evidence="2">The sequence shown here is derived from an EMBL/GenBank/DDBJ whole genome shotgun (WGS) entry which is preliminary data.</text>
</comment>
<gene>
    <name evidence="2" type="ORF">DPMN_023576</name>
</gene>
<dbReference type="Proteomes" id="UP000828390">
    <property type="component" value="Unassembled WGS sequence"/>
</dbReference>
<name>A0A9D4LMD1_DREPO</name>
<evidence type="ECO:0000256" key="1">
    <source>
        <dbReference type="SAM" id="MobiDB-lite"/>
    </source>
</evidence>
<feature type="region of interest" description="Disordered" evidence="1">
    <location>
        <begin position="90"/>
        <end position="112"/>
    </location>
</feature>
<evidence type="ECO:0000313" key="3">
    <source>
        <dbReference type="Proteomes" id="UP000828390"/>
    </source>
</evidence>
<dbReference type="EMBL" id="JAIWYP010000002">
    <property type="protein sequence ID" value="KAH3860665.1"/>
    <property type="molecule type" value="Genomic_DNA"/>
</dbReference>